<feature type="region of interest" description="Disordered" evidence="2">
    <location>
        <begin position="422"/>
        <end position="441"/>
    </location>
</feature>
<reference evidence="4" key="1">
    <citation type="journal article" date="2016" name="Nat. Commun.">
        <title>The Gonium pectorale genome demonstrates co-option of cell cycle regulation during the evolution of multicellularity.</title>
        <authorList>
            <person name="Hanschen E.R."/>
            <person name="Marriage T.N."/>
            <person name="Ferris P.J."/>
            <person name="Hamaji T."/>
            <person name="Toyoda A."/>
            <person name="Fujiyama A."/>
            <person name="Neme R."/>
            <person name="Noguchi H."/>
            <person name="Minakuchi Y."/>
            <person name="Suzuki M."/>
            <person name="Kawai-Toyooka H."/>
            <person name="Smith D.R."/>
            <person name="Sparks H."/>
            <person name="Anderson J."/>
            <person name="Bakaric R."/>
            <person name="Luria V."/>
            <person name="Karger A."/>
            <person name="Kirschner M.W."/>
            <person name="Durand P.M."/>
            <person name="Michod R.E."/>
            <person name="Nozaki H."/>
            <person name="Olson B.J."/>
        </authorList>
    </citation>
    <scope>NUCLEOTIDE SEQUENCE [LARGE SCALE GENOMIC DNA]</scope>
    <source>
        <strain evidence="4">NIES-2863</strain>
    </source>
</reference>
<dbReference type="OrthoDB" id="545264at2759"/>
<name>A0A150GPJ0_GONPE</name>
<sequence>MAMQGRELAEGLKGRFQDSLDGSIVGLSPGLENDVASVLQQQQRTEAAFVEYENRVLSLELQGLVDRWRALDIDELSQQNHELREECMRLQRENMELSRAVAESSLSARRDLAKIEMALEMTVKAKMKEVHDKVRQELYDELDEKTKKMADRTRLKVDADVATSLSEQQALQVVGLRRQLQEAYRAVDVLRRRLVDSEARGQAAWDEAVRASSRAAVAAAAAARAGLRAGPGPERDAALQQLQGEADGDSAYGMAGEGAEVAALESQLRHAKQRFERMRLQRDRWRDRSLLFERACAQLQAALQGLQDASRCKLPGGVQQDLDAICSGALQPGLPAAAGGPSPLPEVGLGGGALYTAVYTIAASSGHAGTHSASGAGAGAGASGGNGAVSSLPGIPSAGSEVSVSVGGGAAAATAGRLQPLTHHQQQHNHLHQKQEQQHLGPLSLPAASHFSAAAASAAGLGTGAVSALVTVTTPSAMLAALRRPPSAFRRLGSADVLFAGARAATPRGGRPLRSSGAASARGGGGAGAVGGGVGTSSGAGDGAASLSGM</sequence>
<evidence type="ECO:0000256" key="1">
    <source>
        <dbReference type="SAM" id="Coils"/>
    </source>
</evidence>
<evidence type="ECO:0000313" key="4">
    <source>
        <dbReference type="Proteomes" id="UP000075714"/>
    </source>
</evidence>
<protein>
    <submittedName>
        <fullName evidence="3">Uncharacterized protein</fullName>
    </submittedName>
</protein>
<evidence type="ECO:0000256" key="2">
    <source>
        <dbReference type="SAM" id="MobiDB-lite"/>
    </source>
</evidence>
<comment type="caution">
    <text evidence="3">The sequence shown here is derived from an EMBL/GenBank/DDBJ whole genome shotgun (WGS) entry which is preliminary data.</text>
</comment>
<keyword evidence="1" id="KW-0175">Coiled coil</keyword>
<feature type="coiled-coil region" evidence="1">
    <location>
        <begin position="254"/>
        <end position="288"/>
    </location>
</feature>
<dbReference type="Proteomes" id="UP000075714">
    <property type="component" value="Unassembled WGS sequence"/>
</dbReference>
<accession>A0A150GPJ0</accession>
<feature type="coiled-coil region" evidence="1">
    <location>
        <begin position="173"/>
        <end position="200"/>
    </location>
</feature>
<gene>
    <name evidence="3" type="ORF">GPECTOR_11g19</name>
</gene>
<feature type="compositionally biased region" description="Gly residues" evidence="2">
    <location>
        <begin position="522"/>
        <end position="542"/>
    </location>
</feature>
<feature type="compositionally biased region" description="Low complexity" evidence="2">
    <location>
        <begin position="505"/>
        <end position="521"/>
    </location>
</feature>
<feature type="region of interest" description="Disordered" evidence="2">
    <location>
        <begin position="505"/>
        <end position="550"/>
    </location>
</feature>
<keyword evidence="4" id="KW-1185">Reference proteome</keyword>
<evidence type="ECO:0000313" key="3">
    <source>
        <dbReference type="EMBL" id="KXZ51743.1"/>
    </source>
</evidence>
<dbReference type="EMBL" id="LSYV01000012">
    <property type="protein sequence ID" value="KXZ51743.1"/>
    <property type="molecule type" value="Genomic_DNA"/>
</dbReference>
<feature type="coiled-coil region" evidence="1">
    <location>
        <begin position="73"/>
        <end position="100"/>
    </location>
</feature>
<proteinExistence type="predicted"/>
<dbReference type="AlphaFoldDB" id="A0A150GPJ0"/>
<organism evidence="3 4">
    <name type="scientific">Gonium pectorale</name>
    <name type="common">Green alga</name>
    <dbReference type="NCBI Taxonomy" id="33097"/>
    <lineage>
        <taxon>Eukaryota</taxon>
        <taxon>Viridiplantae</taxon>
        <taxon>Chlorophyta</taxon>
        <taxon>core chlorophytes</taxon>
        <taxon>Chlorophyceae</taxon>
        <taxon>CS clade</taxon>
        <taxon>Chlamydomonadales</taxon>
        <taxon>Volvocaceae</taxon>
        <taxon>Gonium</taxon>
    </lineage>
</organism>